<dbReference type="Pfam" id="PF00011">
    <property type="entry name" value="HSP20"/>
    <property type="match status" value="1"/>
</dbReference>
<dbReference type="Proteomes" id="UP000636888">
    <property type="component" value="Unassembled WGS sequence"/>
</dbReference>
<name>A0A8J7SBA7_9BACT</name>
<dbReference type="AlphaFoldDB" id="A0A8J7SBA7"/>
<evidence type="ECO:0000313" key="5">
    <source>
        <dbReference type="Proteomes" id="UP000636888"/>
    </source>
</evidence>
<dbReference type="Gene3D" id="2.60.40.790">
    <property type="match status" value="1"/>
</dbReference>
<dbReference type="PANTHER" id="PTHR11527">
    <property type="entry name" value="HEAT-SHOCK PROTEIN 20 FAMILY MEMBER"/>
    <property type="match status" value="1"/>
</dbReference>
<feature type="domain" description="SHSP" evidence="3">
    <location>
        <begin position="36"/>
        <end position="149"/>
    </location>
</feature>
<sequence length="149" mass="16649">MASWSLFNELESLRREIDEAFRGVGFARPLATTFLSPTSARRFPLINLSEDEGQVYLEALVPGVDPNQLDVSLLRDTVTIAGERKAPGERQGELVHRKELGFGKFSRTIDLPTEIDPSRTSADFRDGVLRISMAKPEHAQPKKIEVKIS</sequence>
<comment type="caution">
    <text evidence="4">The sequence shown here is derived from an EMBL/GenBank/DDBJ whole genome shotgun (WGS) entry which is preliminary data.</text>
</comment>
<dbReference type="InterPro" id="IPR031107">
    <property type="entry name" value="Small_HSP"/>
</dbReference>
<dbReference type="PROSITE" id="PS01031">
    <property type="entry name" value="SHSP"/>
    <property type="match status" value="1"/>
</dbReference>
<evidence type="ECO:0000256" key="2">
    <source>
        <dbReference type="RuleBase" id="RU003616"/>
    </source>
</evidence>
<dbReference type="InterPro" id="IPR002068">
    <property type="entry name" value="A-crystallin/Hsp20_dom"/>
</dbReference>
<evidence type="ECO:0000256" key="1">
    <source>
        <dbReference type="PROSITE-ProRule" id="PRU00285"/>
    </source>
</evidence>
<organism evidence="4 5">
    <name type="scientific">Geomesophilobacter sediminis</name>
    <dbReference type="NCBI Taxonomy" id="2798584"/>
    <lineage>
        <taxon>Bacteria</taxon>
        <taxon>Pseudomonadati</taxon>
        <taxon>Thermodesulfobacteriota</taxon>
        <taxon>Desulfuromonadia</taxon>
        <taxon>Geobacterales</taxon>
        <taxon>Geobacteraceae</taxon>
        <taxon>Geomesophilobacter</taxon>
    </lineage>
</organism>
<accession>A0A8J7SBA7</accession>
<evidence type="ECO:0000313" key="4">
    <source>
        <dbReference type="EMBL" id="MBJ6727701.1"/>
    </source>
</evidence>
<dbReference type="CDD" id="cd06464">
    <property type="entry name" value="ACD_sHsps-like"/>
    <property type="match status" value="1"/>
</dbReference>
<evidence type="ECO:0000259" key="3">
    <source>
        <dbReference type="PROSITE" id="PS01031"/>
    </source>
</evidence>
<proteinExistence type="inferred from homology"/>
<dbReference type="EMBL" id="JAEMHM010000028">
    <property type="protein sequence ID" value="MBJ6727701.1"/>
    <property type="molecule type" value="Genomic_DNA"/>
</dbReference>
<dbReference type="InterPro" id="IPR008978">
    <property type="entry name" value="HSP20-like_chaperone"/>
</dbReference>
<gene>
    <name evidence="4" type="ORF">JFN93_23585</name>
</gene>
<comment type="similarity">
    <text evidence="1 2">Belongs to the small heat shock protein (HSP20) family.</text>
</comment>
<keyword evidence="5" id="KW-1185">Reference proteome</keyword>
<dbReference type="RefSeq" id="WP_199386842.1">
    <property type="nucleotide sequence ID" value="NZ_JAEMHM010000028.1"/>
</dbReference>
<protein>
    <submittedName>
        <fullName evidence="4">Hsp20/alpha crystallin family protein</fullName>
    </submittedName>
</protein>
<reference evidence="4" key="1">
    <citation type="submission" date="2020-12" db="EMBL/GenBank/DDBJ databases">
        <title>Geomonas sp. Red875, isolated from river sediment.</title>
        <authorList>
            <person name="Xu Z."/>
            <person name="Zhang Z."/>
            <person name="Masuda Y."/>
            <person name="Itoh H."/>
            <person name="Senoo K."/>
        </authorList>
    </citation>
    <scope>NUCLEOTIDE SEQUENCE</scope>
    <source>
        <strain evidence="4">Red875</strain>
    </source>
</reference>
<dbReference type="SUPFAM" id="SSF49764">
    <property type="entry name" value="HSP20-like chaperones"/>
    <property type="match status" value="1"/>
</dbReference>